<reference evidence="1" key="2">
    <citation type="submission" date="2020-08" db="EMBL/GenBank/DDBJ databases">
        <title>Plant Genome Project.</title>
        <authorList>
            <person name="Zhang R.-G."/>
        </authorList>
    </citation>
    <scope>NUCLEOTIDE SEQUENCE</scope>
    <source>
        <strain evidence="1">Huo1</strain>
        <tissue evidence="1">Leaf</tissue>
    </source>
</reference>
<dbReference type="EMBL" id="PNBA02000018">
    <property type="protein sequence ID" value="KAG6393102.1"/>
    <property type="molecule type" value="Genomic_DNA"/>
</dbReference>
<accession>A0A8X8Z5R0</accession>
<evidence type="ECO:0000313" key="2">
    <source>
        <dbReference type="Proteomes" id="UP000298416"/>
    </source>
</evidence>
<proteinExistence type="predicted"/>
<gene>
    <name evidence="1" type="ORF">SASPL_147332</name>
</gene>
<dbReference type="AlphaFoldDB" id="A0A8X8Z5R0"/>
<keyword evidence="2" id="KW-1185">Reference proteome</keyword>
<reference evidence="1" key="1">
    <citation type="submission" date="2018-01" db="EMBL/GenBank/DDBJ databases">
        <authorList>
            <person name="Mao J.F."/>
        </authorList>
    </citation>
    <scope>NUCLEOTIDE SEQUENCE</scope>
    <source>
        <strain evidence="1">Huo1</strain>
        <tissue evidence="1">Leaf</tissue>
    </source>
</reference>
<organism evidence="1">
    <name type="scientific">Salvia splendens</name>
    <name type="common">Scarlet sage</name>
    <dbReference type="NCBI Taxonomy" id="180675"/>
    <lineage>
        <taxon>Eukaryota</taxon>
        <taxon>Viridiplantae</taxon>
        <taxon>Streptophyta</taxon>
        <taxon>Embryophyta</taxon>
        <taxon>Tracheophyta</taxon>
        <taxon>Spermatophyta</taxon>
        <taxon>Magnoliopsida</taxon>
        <taxon>eudicotyledons</taxon>
        <taxon>Gunneridae</taxon>
        <taxon>Pentapetalae</taxon>
        <taxon>asterids</taxon>
        <taxon>lamiids</taxon>
        <taxon>Lamiales</taxon>
        <taxon>Lamiaceae</taxon>
        <taxon>Nepetoideae</taxon>
        <taxon>Mentheae</taxon>
        <taxon>Salviinae</taxon>
        <taxon>Salvia</taxon>
        <taxon>Salvia subgen. Calosphace</taxon>
        <taxon>core Calosphace</taxon>
    </lineage>
</organism>
<dbReference type="Proteomes" id="UP000298416">
    <property type="component" value="Unassembled WGS sequence"/>
</dbReference>
<name>A0A8X8Z5R0_SALSN</name>
<protein>
    <submittedName>
        <fullName evidence="1">Uncharacterized protein</fullName>
    </submittedName>
</protein>
<sequence>MYVPPQAVYLYFGCWTMELDEINKGASYDVEAKVVRASDVIWEAILNDDNGEREVEIIVLSDTEEISTDEPSCYEVSGFEAEVNSAPYTHGHDQY</sequence>
<comment type="caution">
    <text evidence="1">The sequence shown here is derived from an EMBL/GenBank/DDBJ whole genome shotgun (WGS) entry which is preliminary data.</text>
</comment>
<evidence type="ECO:0000313" key="1">
    <source>
        <dbReference type="EMBL" id="KAG6393102.1"/>
    </source>
</evidence>